<dbReference type="AlphaFoldDB" id="A0A2M9HP99"/>
<evidence type="ECO:0008006" key="5">
    <source>
        <dbReference type="Google" id="ProtNLM"/>
    </source>
</evidence>
<name>A0A2M9HP99_9BIFI</name>
<evidence type="ECO:0000313" key="4">
    <source>
        <dbReference type="Proteomes" id="UP000228755"/>
    </source>
</evidence>
<dbReference type="EMBL" id="PGLQ01000005">
    <property type="protein sequence ID" value="PJM78652.1"/>
    <property type="molecule type" value="Genomic_DNA"/>
</dbReference>
<evidence type="ECO:0000256" key="2">
    <source>
        <dbReference type="SAM" id="SignalP"/>
    </source>
</evidence>
<dbReference type="Gene3D" id="2.115.10.20">
    <property type="entry name" value="Glycosyl hydrolase domain, family 43"/>
    <property type="match status" value="1"/>
</dbReference>
<dbReference type="Proteomes" id="UP000228755">
    <property type="component" value="Unassembled WGS sequence"/>
</dbReference>
<dbReference type="OrthoDB" id="3180199at2"/>
<gene>
    <name evidence="3" type="ORF">CUU80_07880</name>
</gene>
<accession>A0A2M9HP99</accession>
<evidence type="ECO:0000313" key="3">
    <source>
        <dbReference type="EMBL" id="PJM78652.1"/>
    </source>
</evidence>
<reference evidence="3 4" key="1">
    <citation type="submission" date="2017-11" db="EMBL/GenBank/DDBJ databases">
        <title>Draft genome sequences of strains TRE 1, TRE D, TRE H and TRI 7, isolated from tamarins, belonging to four potential novel Bifidobacterium species.</title>
        <authorList>
            <person name="Mattarelli P."/>
            <person name="Modesto M."/>
            <person name="Bonetti A."/>
            <person name="Puglisi E."/>
            <person name="Morelli L."/>
        </authorList>
    </citation>
    <scope>NUCLEOTIDE SEQUENCE [LARGE SCALE GENOMIC DNA]</scope>
    <source>
        <strain evidence="4">TRED</strain>
    </source>
</reference>
<protein>
    <recommendedName>
        <fullName evidence="5">1,4-beta-xylanase</fullName>
    </recommendedName>
</protein>
<feature type="signal peptide" evidence="2">
    <location>
        <begin position="1"/>
        <end position="29"/>
    </location>
</feature>
<dbReference type="RefSeq" id="WP_100496770.1">
    <property type="nucleotide sequence ID" value="NZ_PGLQ01000005.1"/>
</dbReference>
<comment type="caution">
    <text evidence="3">The sequence shown here is derived from an EMBL/GenBank/DDBJ whole genome shotgun (WGS) entry which is preliminary data.</text>
</comment>
<feature type="region of interest" description="Disordered" evidence="1">
    <location>
        <begin position="240"/>
        <end position="259"/>
    </location>
</feature>
<evidence type="ECO:0000256" key="1">
    <source>
        <dbReference type="SAM" id="MobiDB-lite"/>
    </source>
</evidence>
<dbReference type="SUPFAM" id="SSF75005">
    <property type="entry name" value="Arabinanase/levansucrase/invertase"/>
    <property type="match status" value="1"/>
</dbReference>
<sequence>MRNSSRLLKCLSAVAAAALLLGAAGTAMAVDTNTQNDPDVLLGTFWNTNADGTLSNSIYMSTDGVHFNKLSTAITSNSSTDMGEFQQDAGLFYKNGAFWLNSGWAWSDPDDTDNLTKGHFLQPMYSSSKDLTTWTQPRGWAQYKSDGWVENDKVSELFPTELPPSCPVDETRCQGDGQGHTVDGSFDSAGAESFEDEDGTTWFVSTAGYYGPKHGDDRVQPTITNKVFIASVKNLDRTSKMDTETDGRSFPPTGSSDQKLYPVNLPGISQNILDPALFKSDGKYYLSLEADGHIAVFSIDDLSNASDASKWTEVTGDAFNRIGFEGPSLTKFNGKYLMYADRLAVDGGVGVHVATTTDVNNWPSGYPAQVVATDAAGNSFTPRHGTVIAVTDPTAKKIVWDLYRSENFPQASTLDVAQYKEKDGQALDKSQWTAPTENGKVFAGWYKDKDFTQPLEESTTSGQAYAKFVDANVLSVKRQVTYNSTLQSDKVSLRLLTTVDSLNYQVAGFNIQQGSNAPKDRSSTAVYGQLKEYNKNTSGENAVMDSIKPTLFSSDSAYFVSYGIWNIPNNAFSTSFTVTPYWVTPDGTRVNGIARTFTVAEAIQAQAGSSTWPPVVTSSDTDK</sequence>
<keyword evidence="4" id="KW-1185">Reference proteome</keyword>
<proteinExistence type="predicted"/>
<dbReference type="InterPro" id="IPR023296">
    <property type="entry name" value="Glyco_hydro_beta-prop_sf"/>
</dbReference>
<feature type="chain" id="PRO_5014961436" description="1,4-beta-xylanase" evidence="2">
    <location>
        <begin position="30"/>
        <end position="623"/>
    </location>
</feature>
<keyword evidence="2" id="KW-0732">Signal</keyword>
<organism evidence="3 4">
    <name type="scientific">Bifidobacterium scaligerum</name>
    <dbReference type="NCBI Taxonomy" id="2052656"/>
    <lineage>
        <taxon>Bacteria</taxon>
        <taxon>Bacillati</taxon>
        <taxon>Actinomycetota</taxon>
        <taxon>Actinomycetes</taxon>
        <taxon>Bifidobacteriales</taxon>
        <taxon>Bifidobacteriaceae</taxon>
        <taxon>Bifidobacterium</taxon>
    </lineage>
</organism>